<organism evidence="1 2">
    <name type="scientific">Bradyrhizobium macuxiense</name>
    <dbReference type="NCBI Taxonomy" id="1755647"/>
    <lineage>
        <taxon>Bacteria</taxon>
        <taxon>Pseudomonadati</taxon>
        <taxon>Pseudomonadota</taxon>
        <taxon>Alphaproteobacteria</taxon>
        <taxon>Hyphomicrobiales</taxon>
        <taxon>Nitrobacteraceae</taxon>
        <taxon>Bradyrhizobium</taxon>
    </lineage>
</organism>
<dbReference type="AlphaFoldDB" id="A0A109K4A2"/>
<accession>A0A109K4A2</accession>
<comment type="caution">
    <text evidence="1">The sequence shown here is derived from an EMBL/GenBank/DDBJ whole genome shotgun (WGS) entry which is preliminary data.</text>
</comment>
<reference evidence="1 2" key="1">
    <citation type="submission" date="2015-11" db="EMBL/GenBank/DDBJ databases">
        <title>Draft Genome Sequence of the Strain BR 10303 (Bradyrhizobium sp.) isolated from nodules of Centrolobium paraense.</title>
        <authorList>
            <person name="Zelli J.E."/>
            <person name="Simoes-Araujo J.L."/>
            <person name="Barauna A.C."/>
            <person name="Silva K."/>
        </authorList>
    </citation>
    <scope>NUCLEOTIDE SEQUENCE [LARGE SCALE GENOMIC DNA]</scope>
    <source>
        <strain evidence="1 2">BR 10303</strain>
    </source>
</reference>
<proteinExistence type="predicted"/>
<gene>
    <name evidence="1" type="ORF">AS156_29400</name>
</gene>
<evidence type="ECO:0000313" key="2">
    <source>
        <dbReference type="Proteomes" id="UP000057737"/>
    </source>
</evidence>
<evidence type="ECO:0000313" key="1">
    <source>
        <dbReference type="EMBL" id="KWV60495.1"/>
    </source>
</evidence>
<dbReference type="Proteomes" id="UP000057737">
    <property type="component" value="Unassembled WGS sequence"/>
</dbReference>
<dbReference type="EMBL" id="LNCU01000019">
    <property type="protein sequence ID" value="KWV60495.1"/>
    <property type="molecule type" value="Genomic_DNA"/>
</dbReference>
<sequence>MSTPAALLVKAELDTLRENVGLMNWSLEQIDDLTFVLGLPAKDGVNCHLRVRCDGYAAMPPAWHWFNPATGRIDYRQDTPRGGNFLHGNGVICAPWNRLAYTTVDSRGPHSDWEIGAWQLNPYTKACRNLSAMALRIAYELMKNYDGRLAA</sequence>
<protein>
    <submittedName>
        <fullName evidence="1">Uncharacterized protein</fullName>
    </submittedName>
</protein>
<keyword evidence="2" id="KW-1185">Reference proteome</keyword>
<name>A0A109K4A2_9BRAD</name>
<dbReference type="OrthoDB" id="4762404at2"/>
<dbReference type="RefSeq" id="WP_066500573.1">
    <property type="nucleotide sequence ID" value="NZ_LNCU01000019.1"/>
</dbReference>